<proteinExistence type="inferred from homology"/>
<dbReference type="SUPFAM" id="SSF57783">
    <property type="entry name" value="Zinc beta-ribbon"/>
    <property type="match status" value="1"/>
</dbReference>
<keyword evidence="8" id="KW-0648">Protein biosynthesis</keyword>
<name>A0A7C4NVB6_STAMA</name>
<comment type="caution">
    <text evidence="8">The sequence shown here is derived from an EMBL/GenBank/DDBJ whole genome shotgun (WGS) entry which is preliminary data.</text>
</comment>
<dbReference type="PANTHER" id="PTHR11618:SF13">
    <property type="entry name" value="TRANSCRIPTION INITIATION FACTOR IIB"/>
    <property type="match status" value="1"/>
</dbReference>
<dbReference type="Gene3D" id="1.10.472.10">
    <property type="entry name" value="Cyclin-like"/>
    <property type="match status" value="1"/>
</dbReference>
<keyword evidence="3" id="KW-0677">Repeat</keyword>
<dbReference type="GO" id="GO:0097550">
    <property type="term" value="C:transcription preinitiation complex"/>
    <property type="evidence" value="ECO:0007669"/>
    <property type="project" value="TreeGrafter"/>
</dbReference>
<dbReference type="PRINTS" id="PR00685">
    <property type="entry name" value="TIFACTORIIB"/>
</dbReference>
<evidence type="ECO:0000259" key="7">
    <source>
        <dbReference type="PROSITE" id="PS51134"/>
    </source>
</evidence>
<dbReference type="Pfam" id="PF00382">
    <property type="entry name" value="TFIIB"/>
    <property type="match status" value="1"/>
</dbReference>
<evidence type="ECO:0000256" key="4">
    <source>
        <dbReference type="ARBA" id="ARBA00023015"/>
    </source>
</evidence>
<dbReference type="GO" id="GO:0070897">
    <property type="term" value="P:transcription preinitiation complex assembly"/>
    <property type="evidence" value="ECO:0007669"/>
    <property type="project" value="InterPro"/>
</dbReference>
<accession>A0A7C4NVB6</accession>
<keyword evidence="6" id="KW-0479">Metal-binding</keyword>
<dbReference type="InterPro" id="IPR023486">
    <property type="entry name" value="TFIIB_CS"/>
</dbReference>
<dbReference type="GO" id="GO:0008270">
    <property type="term" value="F:zinc ion binding"/>
    <property type="evidence" value="ECO:0007669"/>
    <property type="project" value="UniProtKB-KW"/>
</dbReference>
<evidence type="ECO:0000256" key="2">
    <source>
        <dbReference type="ARBA" id="ARBA00013932"/>
    </source>
</evidence>
<dbReference type="InterPro" id="IPR036915">
    <property type="entry name" value="Cyclin-like_sf"/>
</dbReference>
<evidence type="ECO:0000256" key="3">
    <source>
        <dbReference type="ARBA" id="ARBA00022737"/>
    </source>
</evidence>
<keyword evidence="5" id="KW-0804">Transcription</keyword>
<keyword evidence="6" id="KW-0862">Zinc</keyword>
<evidence type="ECO:0000256" key="6">
    <source>
        <dbReference type="PROSITE-ProRule" id="PRU00469"/>
    </source>
</evidence>
<sequence>MSVNIHQYYKCPSCGSEKVIFDPKNYTYICENCGLVLEDHPCSYGLETRFADNRVPRTSGVETFKVHDRGIGSTEIDYKQLKDKTKWINIERANKGARISKSERIVERALRYLNMYAKILNTPNFVVETAGRILTIATKGKNYKSKTVRNMAIASLFIAYKIHGLNRPAKLIAKEIGIKLSELWDGERRISDALGGKNKLVVKKEDPSNYVELLVKKLNLSNNVRKLSYRILFEAEKHKLGVGKPVVGLASASVYIASILLNEKKTQIQIADCLGISDVMIRNRYSEIVDNMDITVYI</sequence>
<keyword evidence="8" id="KW-0396">Initiation factor</keyword>
<dbReference type="SUPFAM" id="SSF47954">
    <property type="entry name" value="Cyclin-like"/>
    <property type="match status" value="2"/>
</dbReference>
<dbReference type="AlphaFoldDB" id="A0A7C4NVB6"/>
<gene>
    <name evidence="8" type="ORF">ENU20_02725</name>
</gene>
<dbReference type="GO" id="GO:0003743">
    <property type="term" value="F:translation initiation factor activity"/>
    <property type="evidence" value="ECO:0007669"/>
    <property type="project" value="UniProtKB-KW"/>
</dbReference>
<dbReference type="Gene3D" id="1.10.472.170">
    <property type="match status" value="1"/>
</dbReference>
<dbReference type="GO" id="GO:0017025">
    <property type="term" value="F:TBP-class protein binding"/>
    <property type="evidence" value="ECO:0007669"/>
    <property type="project" value="InterPro"/>
</dbReference>
<evidence type="ECO:0000313" key="8">
    <source>
        <dbReference type="EMBL" id="HGQ73974.1"/>
    </source>
</evidence>
<organism evidence="8">
    <name type="scientific">Staphylothermus marinus</name>
    <dbReference type="NCBI Taxonomy" id="2280"/>
    <lineage>
        <taxon>Archaea</taxon>
        <taxon>Thermoproteota</taxon>
        <taxon>Thermoprotei</taxon>
        <taxon>Desulfurococcales</taxon>
        <taxon>Desulfurococcaceae</taxon>
        <taxon>Staphylothermus</taxon>
    </lineage>
</organism>
<keyword evidence="4" id="KW-0805">Transcription regulation</keyword>
<protein>
    <recommendedName>
        <fullName evidence="2">Transcription initiation factor IIB</fullName>
    </recommendedName>
</protein>
<feature type="domain" description="TFIIB-type" evidence="7">
    <location>
        <begin position="7"/>
        <end position="38"/>
    </location>
</feature>
<evidence type="ECO:0000256" key="5">
    <source>
        <dbReference type="ARBA" id="ARBA00023163"/>
    </source>
</evidence>
<dbReference type="InterPro" id="IPR013137">
    <property type="entry name" value="Znf_TFIIB"/>
</dbReference>
<comment type="similarity">
    <text evidence="1">Belongs to the TFIIB family.</text>
</comment>
<dbReference type="Pfam" id="PF08271">
    <property type="entry name" value="Zn_Ribbon_TF"/>
    <property type="match status" value="1"/>
</dbReference>
<dbReference type="CDD" id="cd00043">
    <property type="entry name" value="CYCLIN_SF"/>
    <property type="match status" value="1"/>
</dbReference>
<dbReference type="PROSITE" id="PS51134">
    <property type="entry name" value="ZF_TFIIB"/>
    <property type="match status" value="1"/>
</dbReference>
<reference evidence="8" key="1">
    <citation type="journal article" date="2020" name="mSystems">
        <title>Genome- and Community-Level Interaction Insights into Carbon Utilization and Element Cycling Functions of Hydrothermarchaeota in Hydrothermal Sediment.</title>
        <authorList>
            <person name="Zhou Z."/>
            <person name="Liu Y."/>
            <person name="Xu W."/>
            <person name="Pan J."/>
            <person name="Luo Z.H."/>
            <person name="Li M."/>
        </authorList>
    </citation>
    <scope>NUCLEOTIDE SEQUENCE [LARGE SCALE GENOMIC DNA]</scope>
    <source>
        <strain evidence="8">SpSt-648</strain>
    </source>
</reference>
<keyword evidence="6" id="KW-0863">Zinc-finger</keyword>
<dbReference type="InterPro" id="IPR013150">
    <property type="entry name" value="TFIIB_cyclin"/>
</dbReference>
<dbReference type="InterPro" id="IPR000812">
    <property type="entry name" value="TFIIB"/>
</dbReference>
<dbReference type="PROSITE" id="PS00782">
    <property type="entry name" value="TFIIB"/>
    <property type="match status" value="1"/>
</dbReference>
<dbReference type="PANTHER" id="PTHR11618">
    <property type="entry name" value="TRANSCRIPTION INITIATION FACTOR IIB-RELATED"/>
    <property type="match status" value="1"/>
</dbReference>
<dbReference type="EMBL" id="DTBP01000017">
    <property type="protein sequence ID" value="HGQ73974.1"/>
    <property type="molecule type" value="Genomic_DNA"/>
</dbReference>
<evidence type="ECO:0000256" key="1">
    <source>
        <dbReference type="ARBA" id="ARBA00010857"/>
    </source>
</evidence>